<dbReference type="GO" id="GO:0046872">
    <property type="term" value="F:metal ion binding"/>
    <property type="evidence" value="ECO:0007669"/>
    <property type="project" value="UniProtKB-KW"/>
</dbReference>
<organism evidence="7 8">
    <name type="scientific">Rhodovastum atsumiense</name>
    <dbReference type="NCBI Taxonomy" id="504468"/>
    <lineage>
        <taxon>Bacteria</taxon>
        <taxon>Pseudomonadati</taxon>
        <taxon>Pseudomonadota</taxon>
        <taxon>Alphaproteobacteria</taxon>
        <taxon>Acetobacterales</taxon>
        <taxon>Acetobacteraceae</taxon>
        <taxon>Rhodovastum</taxon>
    </lineage>
</organism>
<dbReference type="CDD" id="cd01335">
    <property type="entry name" value="Radical_SAM"/>
    <property type="match status" value="1"/>
</dbReference>
<name>A0A5M6IUN7_9PROT</name>
<evidence type="ECO:0000256" key="4">
    <source>
        <dbReference type="ARBA" id="ARBA00023004"/>
    </source>
</evidence>
<keyword evidence="2" id="KW-0949">S-adenosyl-L-methionine</keyword>
<feature type="domain" description="Radical SAM core" evidence="6">
    <location>
        <begin position="145"/>
        <end position="385"/>
    </location>
</feature>
<evidence type="ECO:0000256" key="3">
    <source>
        <dbReference type="ARBA" id="ARBA00022723"/>
    </source>
</evidence>
<dbReference type="SFLD" id="SFLDS00029">
    <property type="entry name" value="Radical_SAM"/>
    <property type="match status" value="1"/>
</dbReference>
<dbReference type="OrthoDB" id="9147217at2"/>
<evidence type="ECO:0000259" key="6">
    <source>
        <dbReference type="PROSITE" id="PS51918"/>
    </source>
</evidence>
<evidence type="ECO:0000256" key="2">
    <source>
        <dbReference type="ARBA" id="ARBA00022691"/>
    </source>
</evidence>
<dbReference type="SUPFAM" id="SSF102114">
    <property type="entry name" value="Radical SAM enzymes"/>
    <property type="match status" value="1"/>
</dbReference>
<gene>
    <name evidence="7" type="ORF">F1189_11985</name>
</gene>
<protein>
    <submittedName>
        <fullName evidence="7">Radical SAM protein</fullName>
    </submittedName>
</protein>
<proteinExistence type="predicted"/>
<accession>A0A5M6IUN7</accession>
<dbReference type="PROSITE" id="PS51918">
    <property type="entry name" value="RADICAL_SAM"/>
    <property type="match status" value="1"/>
</dbReference>
<keyword evidence="3" id="KW-0479">Metal-binding</keyword>
<dbReference type="NCBIfam" id="NF045502">
    <property type="entry name" value="variant_rSAM"/>
    <property type="match status" value="1"/>
</dbReference>
<dbReference type="Proteomes" id="UP000325255">
    <property type="component" value="Unassembled WGS sequence"/>
</dbReference>
<dbReference type="GO" id="GO:0003824">
    <property type="term" value="F:catalytic activity"/>
    <property type="evidence" value="ECO:0007669"/>
    <property type="project" value="InterPro"/>
</dbReference>
<dbReference type="InterPro" id="IPR058240">
    <property type="entry name" value="rSAM_sf"/>
</dbReference>
<evidence type="ECO:0000313" key="8">
    <source>
        <dbReference type="Proteomes" id="UP000325255"/>
    </source>
</evidence>
<dbReference type="Gene3D" id="3.20.20.70">
    <property type="entry name" value="Aldolase class I"/>
    <property type="match status" value="1"/>
</dbReference>
<keyword evidence="4" id="KW-0408">Iron</keyword>
<reference evidence="7 8" key="1">
    <citation type="submission" date="2019-09" db="EMBL/GenBank/DDBJ databases">
        <title>Genome sequence of Rhodovastum atsumiense, a diverse member of the Acetobacteraceae family of non-sulfur purple photosynthetic bacteria.</title>
        <authorList>
            <person name="Meyer T."/>
            <person name="Kyndt J."/>
        </authorList>
    </citation>
    <scope>NUCLEOTIDE SEQUENCE [LARGE SCALE GENOMIC DNA]</scope>
    <source>
        <strain evidence="7 8">DSM 21279</strain>
    </source>
</reference>
<dbReference type="RefSeq" id="WP_150040982.1">
    <property type="nucleotide sequence ID" value="NZ_OW485601.1"/>
</dbReference>
<comment type="cofactor">
    <cofactor evidence="1">
        <name>[4Fe-4S] cluster</name>
        <dbReference type="ChEBI" id="CHEBI:49883"/>
    </cofactor>
</comment>
<dbReference type="EMBL" id="VWPK01000016">
    <property type="protein sequence ID" value="KAA5611972.1"/>
    <property type="molecule type" value="Genomic_DNA"/>
</dbReference>
<dbReference type="Pfam" id="PF04055">
    <property type="entry name" value="Radical_SAM"/>
    <property type="match status" value="1"/>
</dbReference>
<evidence type="ECO:0000313" key="7">
    <source>
        <dbReference type="EMBL" id="KAA5611972.1"/>
    </source>
</evidence>
<keyword evidence="5" id="KW-0411">Iron-sulfur</keyword>
<comment type="caution">
    <text evidence="7">The sequence shown here is derived from an EMBL/GenBank/DDBJ whole genome shotgun (WGS) entry which is preliminary data.</text>
</comment>
<dbReference type="GO" id="GO:0051536">
    <property type="term" value="F:iron-sulfur cluster binding"/>
    <property type="evidence" value="ECO:0007669"/>
    <property type="project" value="UniProtKB-KW"/>
</dbReference>
<evidence type="ECO:0000256" key="1">
    <source>
        <dbReference type="ARBA" id="ARBA00001966"/>
    </source>
</evidence>
<sequence length="420" mass="47249">MNIATVPPLVPDRSQRTPDDAARRALLQELQLKIALAVEGISFVPEDLRQFPIGTEYAEQIHLLFDMDRHHHGDVELPANFYLPHGLFAQFRWDPESRFQLRAEDGKPVLYRDGERLVDIAFYRRPDLLRLHTSDGESFEHIAAFTPEGGIQVCYSNECDLKLSGDDCKYCNINSTADAYRHDRIFLKTPQQVAEVYAAAHARGLANHINITGGFIPERREVDYYLDVADEIRARTGVAEIHGTAVIGAPLDLRVIERYREAGYTTIAMNLEIWNRDIFRAICPGKEKRCGGWEHWVKALETAAEVFGRGNVRSNIVAGIEPKDSILQGVEYLAAHGVLCYAGAWCPNPGSALEGHRSPEPAWHYDLTLKAATIFHRHGYKTAQLYGGLGASTPFHDAFRILGGENEGDHLPQYRHRQVS</sequence>
<keyword evidence="8" id="KW-1185">Reference proteome</keyword>
<dbReference type="InterPro" id="IPR013785">
    <property type="entry name" value="Aldolase_TIM"/>
</dbReference>
<dbReference type="InterPro" id="IPR007197">
    <property type="entry name" value="rSAM"/>
</dbReference>
<evidence type="ECO:0000256" key="5">
    <source>
        <dbReference type="ARBA" id="ARBA00023014"/>
    </source>
</evidence>
<dbReference type="AlphaFoldDB" id="A0A5M6IUN7"/>